<reference evidence="2 3" key="1">
    <citation type="submission" date="2018-02" db="EMBL/GenBank/DDBJ databases">
        <title>Genomic Encyclopedia of Archaeal and Bacterial Type Strains, Phase II (KMG-II): from individual species to whole genera.</title>
        <authorList>
            <person name="Goeker M."/>
        </authorList>
    </citation>
    <scope>NUCLEOTIDE SEQUENCE [LARGE SCALE GENOMIC DNA]</scope>
    <source>
        <strain evidence="2 3">DSM 3808</strain>
    </source>
</reference>
<dbReference type="InterPro" id="IPR050723">
    <property type="entry name" value="CFA/CMAS"/>
</dbReference>
<dbReference type="InterPro" id="IPR029063">
    <property type="entry name" value="SAM-dependent_MTases_sf"/>
</dbReference>
<sequence length="252" mass="28903">MVAKESDWYKKIWSLDIKNHSWVEDTKQQIDFIIKTLDLRKDQRILDLACGFGRHSLELSRRGFQVVGVDITKDYITDAEITAKKEGLNARFILSDIRNLKFNQEFDVVLNLADGAIGYLENDSENLKIFDVIADALKPGGKHFMDLCNAEYAELHFPATSWEAGENALSLSSFEWNPEKKIMLYGGKTISYGDPLVKPEILRGDTIRLYSHEELDGILEARNMKIMQTYSNYYGKPETSKELQLMVYSIKS</sequence>
<dbReference type="GO" id="GO:0032259">
    <property type="term" value="P:methylation"/>
    <property type="evidence" value="ECO:0007669"/>
    <property type="project" value="UniProtKB-KW"/>
</dbReference>
<organism evidence="2 3">
    <name type="scientific">Lacrimispora xylanisolvens</name>
    <dbReference type="NCBI Taxonomy" id="384636"/>
    <lineage>
        <taxon>Bacteria</taxon>
        <taxon>Bacillati</taxon>
        <taxon>Bacillota</taxon>
        <taxon>Clostridia</taxon>
        <taxon>Lachnospirales</taxon>
        <taxon>Lachnospiraceae</taxon>
        <taxon>Lacrimispora</taxon>
    </lineage>
</organism>
<dbReference type="Gene3D" id="2.20.25.110">
    <property type="entry name" value="S-adenosyl-L-methionine-dependent methyltransferases"/>
    <property type="match status" value="1"/>
</dbReference>
<dbReference type="Proteomes" id="UP000237749">
    <property type="component" value="Unassembled WGS sequence"/>
</dbReference>
<dbReference type="OrthoDB" id="9789123at2"/>
<dbReference type="Pfam" id="PF13847">
    <property type="entry name" value="Methyltransf_31"/>
    <property type="match status" value="1"/>
</dbReference>
<accession>A0A2S6HQP6</accession>
<dbReference type="CDD" id="cd02440">
    <property type="entry name" value="AdoMet_MTases"/>
    <property type="match status" value="1"/>
</dbReference>
<dbReference type="InterPro" id="IPR025714">
    <property type="entry name" value="Methyltranfer_dom"/>
</dbReference>
<evidence type="ECO:0000313" key="2">
    <source>
        <dbReference type="EMBL" id="PPK79939.1"/>
    </source>
</evidence>
<protein>
    <submittedName>
        <fullName evidence="2">Methyltransferase family protein</fullName>
    </submittedName>
</protein>
<dbReference type="SUPFAM" id="SSF53335">
    <property type="entry name" value="S-adenosyl-L-methionine-dependent methyltransferases"/>
    <property type="match status" value="1"/>
</dbReference>
<keyword evidence="3" id="KW-1185">Reference proteome</keyword>
<gene>
    <name evidence="2" type="ORF">BXY41_108164</name>
</gene>
<name>A0A2S6HQP6_9FIRM</name>
<dbReference type="EMBL" id="PTJA01000008">
    <property type="protein sequence ID" value="PPK79939.1"/>
    <property type="molecule type" value="Genomic_DNA"/>
</dbReference>
<keyword evidence="2" id="KW-0808">Transferase</keyword>
<dbReference type="Gene3D" id="3.40.50.150">
    <property type="entry name" value="Vaccinia Virus protein VP39"/>
    <property type="match status" value="1"/>
</dbReference>
<feature type="domain" description="Methyltransferase" evidence="1">
    <location>
        <begin position="40"/>
        <end position="153"/>
    </location>
</feature>
<comment type="caution">
    <text evidence="2">The sequence shown here is derived from an EMBL/GenBank/DDBJ whole genome shotgun (WGS) entry which is preliminary data.</text>
</comment>
<proteinExistence type="predicted"/>
<dbReference type="AlphaFoldDB" id="A0A2S6HQP6"/>
<dbReference type="PANTHER" id="PTHR43667:SF2">
    <property type="entry name" value="FATTY ACID C-METHYL TRANSFERASE"/>
    <property type="match status" value="1"/>
</dbReference>
<dbReference type="PANTHER" id="PTHR43667">
    <property type="entry name" value="CYCLOPROPANE-FATTY-ACYL-PHOSPHOLIPID SYNTHASE"/>
    <property type="match status" value="1"/>
</dbReference>
<dbReference type="GO" id="GO:0008168">
    <property type="term" value="F:methyltransferase activity"/>
    <property type="evidence" value="ECO:0007669"/>
    <property type="project" value="UniProtKB-KW"/>
</dbReference>
<dbReference type="RefSeq" id="WP_104437831.1">
    <property type="nucleotide sequence ID" value="NZ_PTJA01000008.1"/>
</dbReference>
<evidence type="ECO:0000259" key="1">
    <source>
        <dbReference type="Pfam" id="PF13847"/>
    </source>
</evidence>
<keyword evidence="2" id="KW-0489">Methyltransferase</keyword>
<evidence type="ECO:0000313" key="3">
    <source>
        <dbReference type="Proteomes" id="UP000237749"/>
    </source>
</evidence>